<sequence length="134" mass="14923">MTEEAPVVNVHRPAYNLESLDATFGVQYVDLTVCGSVKKLLRKIRDKPCALVKQFVLARFPCILWLAEYNLKKDLLQDVISGVTVGIFNIPQGMAYGILCGVPAIYGLYTSFYPPLFYALFGSSRHIAVGKRYG</sequence>
<evidence type="ECO:0000256" key="1">
    <source>
        <dbReference type="ARBA" id="ARBA00004141"/>
    </source>
</evidence>
<accession>A0A5S6Q7I3</accession>
<evidence type="ECO:0000256" key="3">
    <source>
        <dbReference type="ARBA" id="ARBA00022989"/>
    </source>
</evidence>
<evidence type="ECO:0000256" key="4">
    <source>
        <dbReference type="ARBA" id="ARBA00023136"/>
    </source>
</evidence>
<dbReference type="AlphaFoldDB" id="A0A5S6Q7I3"/>
<evidence type="ECO:0000259" key="5">
    <source>
        <dbReference type="Pfam" id="PF00916"/>
    </source>
</evidence>
<comment type="subcellular location">
    <subcellularLocation>
        <location evidence="1">Membrane</location>
        <topology evidence="1">Multi-pass membrane protein</topology>
    </subcellularLocation>
</comment>
<keyword evidence="2" id="KW-0812">Transmembrane</keyword>
<dbReference type="WBParaSite" id="TMUE_1000003271.1">
    <property type="protein sequence ID" value="TMUE_1000003271.1"/>
    <property type="gene ID" value="WBGene00289553"/>
</dbReference>
<evidence type="ECO:0000313" key="7">
    <source>
        <dbReference type="WBParaSite" id="TMUE_1000003271.1"/>
    </source>
</evidence>
<reference evidence="7" key="1">
    <citation type="submission" date="2019-12" db="UniProtKB">
        <authorList>
            <consortium name="WormBaseParasite"/>
        </authorList>
    </citation>
    <scope>IDENTIFICATION</scope>
</reference>
<dbReference type="InterPro" id="IPR011547">
    <property type="entry name" value="SLC26A/SulP_dom"/>
</dbReference>
<feature type="domain" description="SLC26A/SulP transporter" evidence="5">
    <location>
        <begin position="75"/>
        <end position="130"/>
    </location>
</feature>
<dbReference type="STRING" id="70415.A0A5S6Q7I3"/>
<evidence type="ECO:0000256" key="2">
    <source>
        <dbReference type="ARBA" id="ARBA00022692"/>
    </source>
</evidence>
<dbReference type="Proteomes" id="UP000046395">
    <property type="component" value="Unassembled WGS sequence"/>
</dbReference>
<organism evidence="6 7">
    <name type="scientific">Trichuris muris</name>
    <name type="common">Mouse whipworm</name>
    <dbReference type="NCBI Taxonomy" id="70415"/>
    <lineage>
        <taxon>Eukaryota</taxon>
        <taxon>Metazoa</taxon>
        <taxon>Ecdysozoa</taxon>
        <taxon>Nematoda</taxon>
        <taxon>Enoplea</taxon>
        <taxon>Dorylaimia</taxon>
        <taxon>Trichinellida</taxon>
        <taxon>Trichuridae</taxon>
        <taxon>Trichuris</taxon>
    </lineage>
</organism>
<dbReference type="GO" id="GO:0016020">
    <property type="term" value="C:membrane"/>
    <property type="evidence" value="ECO:0007669"/>
    <property type="project" value="UniProtKB-SubCell"/>
</dbReference>
<dbReference type="InterPro" id="IPR001902">
    <property type="entry name" value="SLC26A/SulP_fam"/>
</dbReference>
<keyword evidence="4" id="KW-0472">Membrane</keyword>
<dbReference type="PANTHER" id="PTHR11814">
    <property type="entry name" value="SULFATE TRANSPORTER"/>
    <property type="match status" value="1"/>
</dbReference>
<keyword evidence="6" id="KW-1185">Reference proteome</keyword>
<keyword evidence="3" id="KW-1133">Transmembrane helix</keyword>
<evidence type="ECO:0000313" key="6">
    <source>
        <dbReference type="Proteomes" id="UP000046395"/>
    </source>
</evidence>
<protein>
    <submittedName>
        <fullName evidence="7">Sulfate_transp domain-containing protein</fullName>
    </submittedName>
</protein>
<proteinExistence type="predicted"/>
<name>A0A5S6Q7I3_TRIMR</name>
<dbReference type="Pfam" id="PF00916">
    <property type="entry name" value="Sulfate_transp"/>
    <property type="match status" value="1"/>
</dbReference>
<dbReference type="GO" id="GO:0055085">
    <property type="term" value="P:transmembrane transport"/>
    <property type="evidence" value="ECO:0007669"/>
    <property type="project" value="InterPro"/>
</dbReference>